<dbReference type="OrthoDB" id="5422340at2"/>
<evidence type="ECO:0000256" key="1">
    <source>
        <dbReference type="SAM" id="Phobius"/>
    </source>
</evidence>
<reference evidence="2 3" key="1">
    <citation type="journal article" date="2009" name="Environ. Microbiol.">
        <title>Genome sequence of Desulfobacterium autotrophicum HRM2, a marine sulfate reducer oxidizing organic carbon completely to carbon dioxide.</title>
        <authorList>
            <person name="Strittmatter A.W."/>
            <person name="Liesegang H."/>
            <person name="Rabus R."/>
            <person name="Decker I."/>
            <person name="Amann J."/>
            <person name="Andres S."/>
            <person name="Henne A."/>
            <person name="Fricke W.F."/>
            <person name="Martinez-Arias R."/>
            <person name="Bartels D."/>
            <person name="Goesmann A."/>
            <person name="Krause L."/>
            <person name="Puehler A."/>
            <person name="Klenk H.P."/>
            <person name="Richter M."/>
            <person name="Schuler M."/>
            <person name="Gloeckner F.O."/>
            <person name="Meyerdierks A."/>
            <person name="Gottschalk G."/>
            <person name="Amann R."/>
        </authorList>
    </citation>
    <scope>NUCLEOTIDE SEQUENCE [LARGE SCALE GENOMIC DNA]</scope>
    <source>
        <strain evidence="3">ATCC 43914 / DSM 3382 / HRM2</strain>
    </source>
</reference>
<feature type="transmembrane region" description="Helical" evidence="1">
    <location>
        <begin position="45"/>
        <end position="66"/>
    </location>
</feature>
<dbReference type="EMBL" id="CP001087">
    <property type="protein sequence ID" value="ACN15272.1"/>
    <property type="molecule type" value="Genomic_DNA"/>
</dbReference>
<keyword evidence="1" id="KW-0812">Transmembrane</keyword>
<feature type="transmembrane region" description="Helical" evidence="1">
    <location>
        <begin position="110"/>
        <end position="127"/>
    </location>
</feature>
<dbReference type="AlphaFoldDB" id="C0QDK8"/>
<gene>
    <name evidence="2" type="ordered locus">HRM2_21740</name>
</gene>
<feature type="transmembrane region" description="Helical" evidence="1">
    <location>
        <begin position="87"/>
        <end position="104"/>
    </location>
</feature>
<sequence length="143" mass="16501">MTQVDGLKKTYYLMTGPALAGLVVSGMARTKEIIPLWHMEKGGQVLLLVICAVTCFAAPLMMRTLFAHSLKDRHGAQADRFFKFQQRLLLVSQLTPWWTMFVVVAEFEKFHGSAIILMGLYAVYYYYPSQRRIAFDQRIFRVK</sequence>
<protein>
    <submittedName>
        <fullName evidence="2">Uncharacterized protein</fullName>
    </submittedName>
</protein>
<keyword evidence="3" id="KW-1185">Reference proteome</keyword>
<evidence type="ECO:0000313" key="2">
    <source>
        <dbReference type="EMBL" id="ACN15272.1"/>
    </source>
</evidence>
<organism evidence="2 3">
    <name type="scientific">Desulforapulum autotrophicum (strain ATCC 43914 / DSM 3382 / VKM B-1955 / HRM2)</name>
    <name type="common">Desulfobacterium autotrophicum</name>
    <dbReference type="NCBI Taxonomy" id="177437"/>
    <lineage>
        <taxon>Bacteria</taxon>
        <taxon>Pseudomonadati</taxon>
        <taxon>Thermodesulfobacteriota</taxon>
        <taxon>Desulfobacteria</taxon>
        <taxon>Desulfobacterales</taxon>
        <taxon>Desulfobacteraceae</taxon>
        <taxon>Desulforapulum</taxon>
    </lineage>
</organism>
<dbReference type="Proteomes" id="UP000000442">
    <property type="component" value="Chromosome"/>
</dbReference>
<dbReference type="STRING" id="177437.HRM2_21740"/>
<proteinExistence type="predicted"/>
<accession>C0QDK8</accession>
<dbReference type="eggNOG" id="ENOG5033DG0">
    <property type="taxonomic scope" value="Bacteria"/>
</dbReference>
<name>C0QDK8_DESAH</name>
<dbReference type="RefSeq" id="WP_015904042.1">
    <property type="nucleotide sequence ID" value="NC_012108.1"/>
</dbReference>
<feature type="transmembrane region" description="Helical" evidence="1">
    <location>
        <begin position="12"/>
        <end position="30"/>
    </location>
</feature>
<keyword evidence="1" id="KW-0472">Membrane</keyword>
<dbReference type="HOGENOM" id="CLU_1802991_0_0_7"/>
<dbReference type="KEGG" id="dat:HRM2_21740"/>
<keyword evidence="1" id="KW-1133">Transmembrane helix</keyword>
<evidence type="ECO:0000313" key="3">
    <source>
        <dbReference type="Proteomes" id="UP000000442"/>
    </source>
</evidence>